<dbReference type="Gene3D" id="3.30.70.1450">
    <property type="entry name" value="Regulator of K+ conductance, C-terminal domain"/>
    <property type="match status" value="1"/>
</dbReference>
<comment type="subcellular location">
    <subcellularLocation>
        <location evidence="1">Membrane</location>
        <topology evidence="1">Multi-pass membrane protein</topology>
    </subcellularLocation>
</comment>
<evidence type="ECO:0000259" key="9">
    <source>
        <dbReference type="PROSITE" id="PS51202"/>
    </source>
</evidence>
<dbReference type="PANTHER" id="PTHR42751:SF3">
    <property type="entry name" value="SODIUM_GLUTAMATE SYMPORTER"/>
    <property type="match status" value="1"/>
</dbReference>
<dbReference type="Proteomes" id="UP001594351">
    <property type="component" value="Unassembled WGS sequence"/>
</dbReference>
<dbReference type="InterPro" id="IPR006153">
    <property type="entry name" value="Cation/H_exchanger_TM"/>
</dbReference>
<keyword evidence="4 7" id="KW-0812">Transmembrane</keyword>
<protein>
    <submittedName>
        <fullName evidence="10">Cation:proton antiporter</fullName>
    </submittedName>
</protein>
<feature type="domain" description="RCK N-terminal" evidence="8">
    <location>
        <begin position="408"/>
        <end position="524"/>
    </location>
</feature>
<feature type="transmembrane region" description="Helical" evidence="7">
    <location>
        <begin position="114"/>
        <end position="133"/>
    </location>
</feature>
<accession>A0ABV6YXC1</accession>
<feature type="transmembrane region" description="Helical" evidence="7">
    <location>
        <begin position="7"/>
        <end position="35"/>
    </location>
</feature>
<keyword evidence="11" id="KW-1185">Reference proteome</keyword>
<comment type="similarity">
    <text evidence="2">Belongs to the monovalent cation:proton antiporter 2 (CPA2) transporter (TC 2.A.37) family.</text>
</comment>
<dbReference type="InterPro" id="IPR036721">
    <property type="entry name" value="RCK_C_sf"/>
</dbReference>
<dbReference type="InterPro" id="IPR036291">
    <property type="entry name" value="NAD(P)-bd_dom_sf"/>
</dbReference>
<dbReference type="Pfam" id="PF02080">
    <property type="entry name" value="TrkA_C"/>
    <property type="match status" value="1"/>
</dbReference>
<dbReference type="InterPro" id="IPR006037">
    <property type="entry name" value="RCK_C"/>
</dbReference>
<feature type="transmembrane region" description="Helical" evidence="7">
    <location>
        <begin position="269"/>
        <end position="287"/>
    </location>
</feature>
<dbReference type="Pfam" id="PF00999">
    <property type="entry name" value="Na_H_Exchanger"/>
    <property type="match status" value="1"/>
</dbReference>
<feature type="domain" description="RCK C-terminal" evidence="9">
    <location>
        <begin position="572"/>
        <end position="658"/>
    </location>
</feature>
<dbReference type="PROSITE" id="PS51202">
    <property type="entry name" value="RCK_C"/>
    <property type="match status" value="1"/>
</dbReference>
<feature type="transmembrane region" description="Helical" evidence="7">
    <location>
        <begin position="145"/>
        <end position="171"/>
    </location>
</feature>
<evidence type="ECO:0000256" key="5">
    <source>
        <dbReference type="ARBA" id="ARBA00022989"/>
    </source>
</evidence>
<comment type="caution">
    <text evidence="10">The sequence shown here is derived from an EMBL/GenBank/DDBJ whole genome shotgun (WGS) entry which is preliminary data.</text>
</comment>
<evidence type="ECO:0000313" key="10">
    <source>
        <dbReference type="EMBL" id="MFC1850851.1"/>
    </source>
</evidence>
<evidence type="ECO:0000259" key="8">
    <source>
        <dbReference type="PROSITE" id="PS51201"/>
    </source>
</evidence>
<reference evidence="10 11" key="1">
    <citation type="submission" date="2024-09" db="EMBL/GenBank/DDBJ databases">
        <title>Laminarin stimulates single cell rates of sulfate reduction while oxygen inhibits transcriptomic activity in coastal marine sediment.</title>
        <authorList>
            <person name="Lindsay M."/>
            <person name="Orcutt B."/>
            <person name="Emerson D."/>
            <person name="Stepanauskas R."/>
            <person name="D'Angelo T."/>
        </authorList>
    </citation>
    <scope>NUCLEOTIDE SEQUENCE [LARGE SCALE GENOMIC DNA]</scope>
    <source>
        <strain evidence="10">SAG AM-311-K15</strain>
    </source>
</reference>
<feature type="transmembrane region" description="Helical" evidence="7">
    <location>
        <begin position="216"/>
        <end position="249"/>
    </location>
</feature>
<dbReference type="InterPro" id="IPR038770">
    <property type="entry name" value="Na+/solute_symporter_sf"/>
</dbReference>
<feature type="transmembrane region" description="Helical" evidence="7">
    <location>
        <begin position="299"/>
        <end position="317"/>
    </location>
</feature>
<dbReference type="SUPFAM" id="SSF51735">
    <property type="entry name" value="NAD(P)-binding Rossmann-fold domains"/>
    <property type="match status" value="1"/>
</dbReference>
<feature type="transmembrane region" description="Helical" evidence="7">
    <location>
        <begin position="356"/>
        <end position="374"/>
    </location>
</feature>
<name>A0ABV6YXC1_UNCC1</name>
<evidence type="ECO:0000256" key="3">
    <source>
        <dbReference type="ARBA" id="ARBA00022448"/>
    </source>
</evidence>
<dbReference type="Gene3D" id="3.40.50.720">
    <property type="entry name" value="NAD(P)-binding Rossmann-like Domain"/>
    <property type="match status" value="1"/>
</dbReference>
<dbReference type="Pfam" id="PF02254">
    <property type="entry name" value="TrkA_N"/>
    <property type="match status" value="1"/>
</dbReference>
<evidence type="ECO:0000313" key="11">
    <source>
        <dbReference type="Proteomes" id="UP001594351"/>
    </source>
</evidence>
<dbReference type="EMBL" id="JBHPBY010000129">
    <property type="protein sequence ID" value="MFC1850851.1"/>
    <property type="molecule type" value="Genomic_DNA"/>
</dbReference>
<dbReference type="SUPFAM" id="SSF116726">
    <property type="entry name" value="TrkA C-terminal domain-like"/>
    <property type="match status" value="1"/>
</dbReference>
<dbReference type="PANTHER" id="PTHR42751">
    <property type="entry name" value="SODIUM/HYDROGEN EXCHANGER FAMILY/TRKA DOMAIN PROTEIN"/>
    <property type="match status" value="1"/>
</dbReference>
<keyword evidence="3" id="KW-0813">Transport</keyword>
<keyword evidence="5 7" id="KW-1133">Transmembrane helix</keyword>
<evidence type="ECO:0000256" key="1">
    <source>
        <dbReference type="ARBA" id="ARBA00004141"/>
    </source>
</evidence>
<gene>
    <name evidence="10" type="ORF">ACFL27_11710</name>
</gene>
<dbReference type="PROSITE" id="PS51201">
    <property type="entry name" value="RCK_N"/>
    <property type="match status" value="1"/>
</dbReference>
<keyword evidence="6 7" id="KW-0472">Membrane</keyword>
<sequence>MELLNDILIIFGLSTAVLFLCSYIHLPAIVGFLLTGVLAGPHGFGLIQSVHEVEVLAEVGVILLLFTIGIEFSFKDLVRIKRSVLIGGSLQILLTILVVFLISNMFGQPPGNSIFFGFLAALSSTAIVLKFMQDRADIESPHGQNSLAILIFQDIAIVPMMLFTPFLAGIADKPGNALLFLAVKGILIIFLVFVSAKWIVPFLFRLITRTRSRELFMLSIIVLCLAIAWSTSKAGLSLALGAFLAGLVISESEYSHQALANILPFRDVFTSFFFVSIGMLLNVSFVFTNLGQVTLMTGLLVLVKLITAIGAVLILGLPLRTAILVGFALCQIGEFSFVLSKVGIQHNLMPTDYYQLFLAVSVITMIFTPFFISFSPRFSEQVNRLPFPKMLKNGFSPFPNSTGKQPLSDHVIIIGFGLNGRNLAKAAKLSTIPYTIIEMNSETVRSEQKKGEPIQFGDATNEAILNHAYITKARIIVIAVSDLVATRAIVKLARSLNPKIHIIVRTRYYLEMERLYELGADGVVTEEFETSMEIFTRVLSKYLVPKEQIEQFIAEVRGAQYSVFRKMTKEAVSFCDLNIHLHNMEVRAFQIRSNFQFRGKSLSDIQPRRRYGVTILAIHRDAQTISNPDGGEQLFKGDIIVVLGQPQQIATIAPLFVHS</sequence>
<evidence type="ECO:0000256" key="6">
    <source>
        <dbReference type="ARBA" id="ARBA00023136"/>
    </source>
</evidence>
<feature type="transmembrane region" description="Helical" evidence="7">
    <location>
        <begin position="177"/>
        <end position="204"/>
    </location>
</feature>
<evidence type="ECO:0000256" key="4">
    <source>
        <dbReference type="ARBA" id="ARBA00022692"/>
    </source>
</evidence>
<organism evidence="10 11">
    <name type="scientific">candidate division CSSED10-310 bacterium</name>
    <dbReference type="NCBI Taxonomy" id="2855610"/>
    <lineage>
        <taxon>Bacteria</taxon>
        <taxon>Bacteria division CSSED10-310</taxon>
    </lineage>
</organism>
<dbReference type="Gene3D" id="1.20.1530.20">
    <property type="match status" value="1"/>
</dbReference>
<proteinExistence type="inferred from homology"/>
<evidence type="ECO:0000256" key="2">
    <source>
        <dbReference type="ARBA" id="ARBA00005551"/>
    </source>
</evidence>
<evidence type="ECO:0000256" key="7">
    <source>
        <dbReference type="SAM" id="Phobius"/>
    </source>
</evidence>
<dbReference type="InterPro" id="IPR003148">
    <property type="entry name" value="RCK_N"/>
</dbReference>
<feature type="transmembrane region" description="Helical" evidence="7">
    <location>
        <begin position="323"/>
        <end position="344"/>
    </location>
</feature>
<feature type="transmembrane region" description="Helical" evidence="7">
    <location>
        <begin position="84"/>
        <end position="102"/>
    </location>
</feature>
<feature type="transmembrane region" description="Helical" evidence="7">
    <location>
        <begin position="55"/>
        <end position="72"/>
    </location>
</feature>